<evidence type="ECO:0000313" key="2">
    <source>
        <dbReference type="Proteomes" id="UP001597387"/>
    </source>
</evidence>
<accession>A0ABW4ZQA5</accession>
<organism evidence="1 2">
    <name type="scientific">Paradesertivirga mongoliensis</name>
    <dbReference type="NCBI Taxonomy" id="2100740"/>
    <lineage>
        <taxon>Bacteria</taxon>
        <taxon>Pseudomonadati</taxon>
        <taxon>Bacteroidota</taxon>
        <taxon>Sphingobacteriia</taxon>
        <taxon>Sphingobacteriales</taxon>
        <taxon>Sphingobacteriaceae</taxon>
        <taxon>Paradesertivirga</taxon>
    </lineage>
</organism>
<dbReference type="RefSeq" id="WP_255904354.1">
    <property type="nucleotide sequence ID" value="NZ_JAFMZO010000004.1"/>
</dbReference>
<keyword evidence="2" id="KW-1185">Reference proteome</keyword>
<protein>
    <submittedName>
        <fullName evidence="1">Gliding motility-associated C-terminal domain-containing protein</fullName>
    </submittedName>
</protein>
<sequence>MALKDACGRKFFTTKNIRISNGDEQVVSARLISANEDGRGHDFLFIKNIDLYPENQIQIFNRWGIKVYEMRNYNNDSRSFRGIGNTNSISTELIAGVYYYVLTYKDLILNQDGVLKDYFIIKR</sequence>
<name>A0ABW4ZQA5_9SPHI</name>
<comment type="caution">
    <text evidence="1">The sequence shown here is derived from an EMBL/GenBank/DDBJ whole genome shotgun (WGS) entry which is preliminary data.</text>
</comment>
<proteinExistence type="predicted"/>
<gene>
    <name evidence="1" type="ORF">ACFSJU_17495</name>
</gene>
<dbReference type="Proteomes" id="UP001597387">
    <property type="component" value="Unassembled WGS sequence"/>
</dbReference>
<dbReference type="Pfam" id="PF13585">
    <property type="entry name" value="CHU_C"/>
    <property type="match status" value="1"/>
</dbReference>
<evidence type="ECO:0000313" key="1">
    <source>
        <dbReference type="EMBL" id="MFD2164208.1"/>
    </source>
</evidence>
<dbReference type="EMBL" id="JBHUHZ010000003">
    <property type="protein sequence ID" value="MFD2164208.1"/>
    <property type="molecule type" value="Genomic_DNA"/>
</dbReference>
<reference evidence="2" key="1">
    <citation type="journal article" date="2019" name="Int. J. Syst. Evol. Microbiol.">
        <title>The Global Catalogue of Microorganisms (GCM) 10K type strain sequencing project: providing services to taxonomists for standard genome sequencing and annotation.</title>
        <authorList>
            <consortium name="The Broad Institute Genomics Platform"/>
            <consortium name="The Broad Institute Genome Sequencing Center for Infectious Disease"/>
            <person name="Wu L."/>
            <person name="Ma J."/>
        </authorList>
    </citation>
    <scope>NUCLEOTIDE SEQUENCE [LARGE SCALE GENOMIC DNA]</scope>
    <source>
        <strain evidence="2">KCTC 42217</strain>
    </source>
</reference>